<evidence type="ECO:0000256" key="9">
    <source>
        <dbReference type="SAM" id="Phobius"/>
    </source>
</evidence>
<keyword evidence="5 8" id="KW-0812">Transmembrane</keyword>
<dbReference type="RefSeq" id="WP_061788047.1">
    <property type="nucleotide sequence ID" value="NZ_CAUVFX010000016.1"/>
</dbReference>
<evidence type="ECO:0000313" key="10">
    <source>
        <dbReference type="EMBL" id="VEH68770.1"/>
    </source>
</evidence>
<feature type="transmembrane region" description="Helical" evidence="9">
    <location>
        <begin position="185"/>
        <end position="218"/>
    </location>
</feature>
<sequence length="287" mass="29967">MTFVLWVMILAIVTAVTCALPGIWLVLRKQSMLTDAISHAVLPGIVIAAVATGTIQSPWSIVGAAVMGTVVVLGAELLESTGLVSGDGPQGLVFPALFSIGVLLLSTRFSGVQITESAVLVGDLNLAAFLPLKIGNTLLGPQYLWVMAGVLVLNVVYLTVLHTRLKLIAFDPELAQTMGIPVKRLGHLTMLVVSVTITAAFNAAGAVLVMALMIVPAAIAQLLSHSIHGMYLITVGVTVACSVVGFWAAYALDASTSSGLAFFYGIVYLAVVAATVIMRKLRTPRTG</sequence>
<keyword evidence="11" id="KW-1185">Reference proteome</keyword>
<dbReference type="Pfam" id="PF00950">
    <property type="entry name" value="ABC-3"/>
    <property type="match status" value="1"/>
</dbReference>
<evidence type="ECO:0000256" key="7">
    <source>
        <dbReference type="ARBA" id="ARBA00023136"/>
    </source>
</evidence>
<dbReference type="AlphaFoldDB" id="A0A448MUD2"/>
<accession>A0A448MUD2</accession>
<dbReference type="PANTHER" id="PTHR30477:SF8">
    <property type="entry name" value="METAL TRANSPORT SYSTEM MEMBRANE PROTEIN CT_070-RELATED"/>
    <property type="match status" value="1"/>
</dbReference>
<dbReference type="GeneID" id="64405538"/>
<evidence type="ECO:0000313" key="11">
    <source>
        <dbReference type="Proteomes" id="UP000273044"/>
    </source>
</evidence>
<reference evidence="10 11" key="1">
    <citation type="submission" date="2018-12" db="EMBL/GenBank/DDBJ databases">
        <authorList>
            <consortium name="Pathogen Informatics"/>
        </authorList>
    </citation>
    <scope>NUCLEOTIDE SEQUENCE [LARGE SCALE GENOMIC DNA]</scope>
    <source>
        <strain evidence="10 11">NCTC12967</strain>
    </source>
</reference>
<name>A0A448MUD2_9ACTN</name>
<evidence type="ECO:0000256" key="3">
    <source>
        <dbReference type="ARBA" id="ARBA00022448"/>
    </source>
</evidence>
<evidence type="ECO:0000256" key="8">
    <source>
        <dbReference type="RuleBase" id="RU003943"/>
    </source>
</evidence>
<dbReference type="GO" id="GO:0010043">
    <property type="term" value="P:response to zinc ion"/>
    <property type="evidence" value="ECO:0007669"/>
    <property type="project" value="TreeGrafter"/>
</dbReference>
<comment type="subcellular location">
    <subcellularLocation>
        <location evidence="1 8">Cell membrane</location>
        <topology evidence="1 8">Multi-pass membrane protein</topology>
    </subcellularLocation>
</comment>
<dbReference type="Proteomes" id="UP000273044">
    <property type="component" value="Chromosome"/>
</dbReference>
<dbReference type="SUPFAM" id="SSF81345">
    <property type="entry name" value="ABC transporter involved in vitamin B12 uptake, BtuC"/>
    <property type="match status" value="1"/>
</dbReference>
<dbReference type="PANTHER" id="PTHR30477">
    <property type="entry name" value="ABC-TRANSPORTER METAL-BINDING PROTEIN"/>
    <property type="match status" value="1"/>
</dbReference>
<dbReference type="EMBL" id="LR134406">
    <property type="protein sequence ID" value="VEH68770.1"/>
    <property type="molecule type" value="Genomic_DNA"/>
</dbReference>
<feature type="transmembrane region" description="Helical" evidence="9">
    <location>
        <begin position="230"/>
        <end position="252"/>
    </location>
</feature>
<keyword evidence="6 9" id="KW-1133">Transmembrane helix</keyword>
<evidence type="ECO:0000256" key="6">
    <source>
        <dbReference type="ARBA" id="ARBA00022989"/>
    </source>
</evidence>
<dbReference type="InterPro" id="IPR001626">
    <property type="entry name" value="ABC_TroCD"/>
</dbReference>
<dbReference type="GO" id="GO:0043190">
    <property type="term" value="C:ATP-binding cassette (ABC) transporter complex"/>
    <property type="evidence" value="ECO:0007669"/>
    <property type="project" value="InterPro"/>
</dbReference>
<evidence type="ECO:0000256" key="5">
    <source>
        <dbReference type="ARBA" id="ARBA00022692"/>
    </source>
</evidence>
<dbReference type="InterPro" id="IPR037294">
    <property type="entry name" value="ABC_BtuC-like"/>
</dbReference>
<feature type="transmembrane region" description="Helical" evidence="9">
    <location>
        <begin position="6"/>
        <end position="27"/>
    </location>
</feature>
<keyword evidence="7 9" id="KW-0472">Membrane</keyword>
<feature type="transmembrane region" description="Helical" evidence="9">
    <location>
        <begin position="36"/>
        <end position="55"/>
    </location>
</feature>
<evidence type="ECO:0000256" key="4">
    <source>
        <dbReference type="ARBA" id="ARBA00022475"/>
    </source>
</evidence>
<proteinExistence type="inferred from homology"/>
<keyword evidence="3 8" id="KW-0813">Transport</keyword>
<keyword evidence="4" id="KW-1003">Cell membrane</keyword>
<feature type="transmembrane region" description="Helical" evidence="9">
    <location>
        <begin position="144"/>
        <end position="165"/>
    </location>
</feature>
<protein>
    <submittedName>
        <fullName evidence="10">Manganese transport system membrane protein mntB</fullName>
    </submittedName>
</protein>
<feature type="transmembrane region" description="Helical" evidence="9">
    <location>
        <begin position="258"/>
        <end position="278"/>
    </location>
</feature>
<dbReference type="GO" id="GO:0055085">
    <property type="term" value="P:transmembrane transport"/>
    <property type="evidence" value="ECO:0007669"/>
    <property type="project" value="InterPro"/>
</dbReference>
<dbReference type="Gene3D" id="1.10.3470.10">
    <property type="entry name" value="ABC transporter involved in vitamin B12 uptake, BtuC"/>
    <property type="match status" value="1"/>
</dbReference>
<organism evidence="10 11">
    <name type="scientific">Arachnia propionica</name>
    <dbReference type="NCBI Taxonomy" id="1750"/>
    <lineage>
        <taxon>Bacteria</taxon>
        <taxon>Bacillati</taxon>
        <taxon>Actinomycetota</taxon>
        <taxon>Actinomycetes</taxon>
        <taxon>Propionibacteriales</taxon>
        <taxon>Propionibacteriaceae</taxon>
        <taxon>Arachnia</taxon>
    </lineage>
</organism>
<gene>
    <name evidence="10" type="primary">mntB_1</name>
    <name evidence="10" type="ORF">NCTC12967_00027</name>
</gene>
<evidence type="ECO:0000256" key="1">
    <source>
        <dbReference type="ARBA" id="ARBA00004651"/>
    </source>
</evidence>
<comment type="similarity">
    <text evidence="2 8">Belongs to the ABC-3 integral membrane protein family.</text>
</comment>
<evidence type="ECO:0000256" key="2">
    <source>
        <dbReference type="ARBA" id="ARBA00008034"/>
    </source>
</evidence>